<evidence type="ECO:0000313" key="3">
    <source>
        <dbReference type="Proteomes" id="UP000799750"/>
    </source>
</evidence>
<dbReference type="InterPro" id="IPR003673">
    <property type="entry name" value="CoA-Trfase_fam_III"/>
</dbReference>
<reference evidence="2" key="1">
    <citation type="journal article" date="2020" name="Stud. Mycol.">
        <title>101 Dothideomycetes genomes: a test case for predicting lifestyles and emergence of pathogens.</title>
        <authorList>
            <person name="Haridas S."/>
            <person name="Albert R."/>
            <person name="Binder M."/>
            <person name="Bloem J."/>
            <person name="Labutti K."/>
            <person name="Salamov A."/>
            <person name="Andreopoulos B."/>
            <person name="Baker S."/>
            <person name="Barry K."/>
            <person name="Bills G."/>
            <person name="Bluhm B."/>
            <person name="Cannon C."/>
            <person name="Castanera R."/>
            <person name="Culley D."/>
            <person name="Daum C."/>
            <person name="Ezra D."/>
            <person name="Gonzalez J."/>
            <person name="Henrissat B."/>
            <person name="Kuo A."/>
            <person name="Liang C."/>
            <person name="Lipzen A."/>
            <person name="Lutzoni F."/>
            <person name="Magnuson J."/>
            <person name="Mondo S."/>
            <person name="Nolan M."/>
            <person name="Ohm R."/>
            <person name="Pangilinan J."/>
            <person name="Park H.-J."/>
            <person name="Ramirez L."/>
            <person name="Alfaro M."/>
            <person name="Sun H."/>
            <person name="Tritt A."/>
            <person name="Yoshinaga Y."/>
            <person name="Zwiers L.-H."/>
            <person name="Turgeon B."/>
            <person name="Goodwin S."/>
            <person name="Spatafora J."/>
            <person name="Crous P."/>
            <person name="Grigoriev I."/>
        </authorList>
    </citation>
    <scope>NUCLEOTIDE SEQUENCE</scope>
    <source>
        <strain evidence="2">CBS 269.34</strain>
    </source>
</reference>
<dbReference type="SUPFAM" id="SSF89796">
    <property type="entry name" value="CoA-transferase family III (CaiB/BaiF)"/>
    <property type="match status" value="2"/>
</dbReference>
<dbReference type="InterPro" id="IPR023606">
    <property type="entry name" value="CoA-Trfase_III_dom_1_sf"/>
</dbReference>
<dbReference type="InterPro" id="IPR050509">
    <property type="entry name" value="CoA-transferase_III"/>
</dbReference>
<accession>A0A6A6QZV3</accession>
<organism evidence="2 3">
    <name type="scientific">Lophium mytilinum</name>
    <dbReference type="NCBI Taxonomy" id="390894"/>
    <lineage>
        <taxon>Eukaryota</taxon>
        <taxon>Fungi</taxon>
        <taxon>Dikarya</taxon>
        <taxon>Ascomycota</taxon>
        <taxon>Pezizomycotina</taxon>
        <taxon>Dothideomycetes</taxon>
        <taxon>Pleosporomycetidae</taxon>
        <taxon>Mytilinidiales</taxon>
        <taxon>Mytilinidiaceae</taxon>
        <taxon>Lophium</taxon>
    </lineage>
</organism>
<dbReference type="EMBL" id="MU004186">
    <property type="protein sequence ID" value="KAF2497806.1"/>
    <property type="molecule type" value="Genomic_DNA"/>
</dbReference>
<protein>
    <submittedName>
        <fullName evidence="2">CoA-transferase family III</fullName>
    </submittedName>
</protein>
<keyword evidence="2" id="KW-0808">Transferase</keyword>
<dbReference type="PANTHER" id="PTHR48228:SF4">
    <property type="entry name" value="BLR3030 PROTEIN"/>
    <property type="match status" value="1"/>
</dbReference>
<dbReference type="Pfam" id="PF02515">
    <property type="entry name" value="CoA_transf_3"/>
    <property type="match status" value="1"/>
</dbReference>
<dbReference type="Proteomes" id="UP000799750">
    <property type="component" value="Unassembled WGS sequence"/>
</dbReference>
<dbReference type="OrthoDB" id="5863171at2759"/>
<proteinExistence type="inferred from homology"/>
<evidence type="ECO:0000313" key="2">
    <source>
        <dbReference type="EMBL" id="KAF2497806.1"/>
    </source>
</evidence>
<keyword evidence="3" id="KW-1185">Reference proteome</keyword>
<dbReference type="PANTHER" id="PTHR48228">
    <property type="entry name" value="SUCCINYL-COA--D-CITRAMALATE COA-TRANSFERASE"/>
    <property type="match status" value="1"/>
</dbReference>
<sequence>MESASLVPNREAFLAKDTVSYIWNGLQLPEHALKSLSLEGHGLGLPSSFKIGHLAQSAIGLSALTAALVYSNRQQSAVPKVTVPLTHAVIEFKSERLYLLDGKPMPSPWGPIGGLHKTSDGYVRIHDNFPKHREGALKLLGLPPTASKSDVSSQTLKWKSTDLEKEGAEKGLVISALRSYKQWDISPQAKAISEFPVTLKRLSSAAPEFISSRAGADKCLRGLRVVEMSRVIAAPLAGKTLAAHGADVIWVTSPNLPDLPALDRDLGRGKRTVQLDMNNPKEKAKLVDLLRTADVFLQGYRPGSLASHGLSTADIIAINPNIVIGNMSAYGPDGPWAYYRGFDSLVQTCSGMNVSEAEHYGSGELARPTPCQALDHAGGYLLATGIMAALYKRETGDGIYEVDVSLASVGKYLRSLGQDPGRTGFECTDYSSPGEVEEYLETRESGFGSLKAVKHSAVIEGVNVGWDIMPKPLGSDKPEW</sequence>
<evidence type="ECO:0000256" key="1">
    <source>
        <dbReference type="ARBA" id="ARBA00008383"/>
    </source>
</evidence>
<comment type="similarity">
    <text evidence="1">Belongs to the CoA-transferase III family.</text>
</comment>
<name>A0A6A6QZV3_9PEZI</name>
<gene>
    <name evidence="2" type="ORF">BU16DRAFT_325858</name>
</gene>
<dbReference type="AlphaFoldDB" id="A0A6A6QZV3"/>
<dbReference type="GO" id="GO:0016740">
    <property type="term" value="F:transferase activity"/>
    <property type="evidence" value="ECO:0007669"/>
    <property type="project" value="UniProtKB-KW"/>
</dbReference>
<dbReference type="Gene3D" id="3.40.50.10540">
    <property type="entry name" value="Crotonobetainyl-coa:carnitine coa-transferase, domain 1"/>
    <property type="match status" value="1"/>
</dbReference>